<feature type="transmembrane region" description="Helical" evidence="10">
    <location>
        <begin position="12"/>
        <end position="29"/>
    </location>
</feature>
<dbReference type="SUPFAM" id="SSF48225">
    <property type="entry name" value="Seven-hairpin glycosidases"/>
    <property type="match status" value="1"/>
</dbReference>
<keyword evidence="12" id="KW-1185">Reference proteome</keyword>
<keyword evidence="4 9" id="KW-0378">Hydrolase</keyword>
<dbReference type="InterPro" id="IPR050749">
    <property type="entry name" value="Glycosyl_Hydrolase_47"/>
</dbReference>
<keyword evidence="9" id="KW-0326">Glycosidase</keyword>
<dbReference type="InterPro" id="IPR001382">
    <property type="entry name" value="Glyco_hydro_47"/>
</dbReference>
<feature type="active site" description="Proton donor" evidence="6">
    <location>
        <position position="422"/>
    </location>
</feature>
<keyword evidence="10" id="KW-0472">Membrane</keyword>
<feature type="active site" evidence="6">
    <location>
        <position position="292"/>
    </location>
</feature>
<feature type="active site" description="Proton donor" evidence="6">
    <location>
        <position position="159"/>
    </location>
</feature>
<dbReference type="Gene3D" id="1.50.10.10">
    <property type="match status" value="1"/>
</dbReference>
<feature type="disulfide bond" evidence="8">
    <location>
        <begin position="378"/>
        <end position="408"/>
    </location>
</feature>
<evidence type="ECO:0000256" key="7">
    <source>
        <dbReference type="PIRSR" id="PIRSR601382-2"/>
    </source>
</evidence>
<proteinExistence type="inferred from homology"/>
<keyword evidence="10" id="KW-1133">Transmembrane helix</keyword>
<comment type="pathway">
    <text evidence="2">Protein modification; protein glycosylation.</text>
</comment>
<dbReference type="FunFam" id="1.50.10.10:FF:000037">
    <property type="entry name" value="alpha-1,2-Mannosidase"/>
    <property type="match status" value="1"/>
</dbReference>
<dbReference type="PANTHER" id="PTHR11742:SF49">
    <property type="entry name" value="ALPHA-1,2-MANNOSIDASE"/>
    <property type="match status" value="1"/>
</dbReference>
<feature type="binding site" evidence="7">
    <location>
        <position position="577"/>
    </location>
    <ligand>
        <name>Ca(2+)</name>
        <dbReference type="ChEBI" id="CHEBI:29108"/>
    </ligand>
</feature>
<dbReference type="GO" id="GO:0004571">
    <property type="term" value="F:mannosyl-oligosaccharide 1,2-alpha-mannosidase activity"/>
    <property type="evidence" value="ECO:0007669"/>
    <property type="project" value="InterPro"/>
</dbReference>
<evidence type="ECO:0000256" key="6">
    <source>
        <dbReference type="PIRSR" id="PIRSR601382-1"/>
    </source>
</evidence>
<protein>
    <recommendedName>
        <fullName evidence="9">alpha-1,2-Mannosidase</fullName>
        <ecNumber evidence="9">3.2.1.-</ecNumber>
    </recommendedName>
</protein>
<dbReference type="Proteomes" id="UP000664169">
    <property type="component" value="Unassembled WGS sequence"/>
</dbReference>
<evidence type="ECO:0000256" key="1">
    <source>
        <dbReference type="ARBA" id="ARBA00001913"/>
    </source>
</evidence>
<dbReference type="GO" id="GO:0005509">
    <property type="term" value="F:calcium ion binding"/>
    <property type="evidence" value="ECO:0007669"/>
    <property type="project" value="InterPro"/>
</dbReference>
<keyword evidence="10" id="KW-0812">Transmembrane</keyword>
<dbReference type="AlphaFoldDB" id="A0A8H3I397"/>
<evidence type="ECO:0000313" key="12">
    <source>
        <dbReference type="Proteomes" id="UP000664169"/>
    </source>
</evidence>
<dbReference type="InterPro" id="IPR036026">
    <property type="entry name" value="Seven-hairpin_glycosidases"/>
</dbReference>
<dbReference type="InterPro" id="IPR012341">
    <property type="entry name" value="6hp_glycosidase-like_sf"/>
</dbReference>
<dbReference type="PRINTS" id="PR00747">
    <property type="entry name" value="GLYHDRLASE47"/>
</dbReference>
<evidence type="ECO:0000256" key="3">
    <source>
        <dbReference type="ARBA" id="ARBA00007658"/>
    </source>
</evidence>
<dbReference type="PANTHER" id="PTHR11742">
    <property type="entry name" value="MANNOSYL-OLIGOSACCHARIDE ALPHA-1,2-MANNOSIDASE-RELATED"/>
    <property type="match status" value="1"/>
</dbReference>
<dbReference type="EC" id="3.2.1.-" evidence="9"/>
<evidence type="ECO:0000313" key="11">
    <source>
        <dbReference type="EMBL" id="CAF9913387.1"/>
    </source>
</evidence>
<keyword evidence="7" id="KW-0479">Metal-binding</keyword>
<gene>
    <name evidence="11" type="ORF">GOMPHAMPRED_007884</name>
</gene>
<dbReference type="UniPathway" id="UPA00378"/>
<keyword evidence="7" id="KW-0106">Calcium</keyword>
<dbReference type="GO" id="GO:0016020">
    <property type="term" value="C:membrane"/>
    <property type="evidence" value="ECO:0007669"/>
    <property type="project" value="InterPro"/>
</dbReference>
<comment type="cofactor">
    <cofactor evidence="1 7">
        <name>Ca(2+)</name>
        <dbReference type="ChEBI" id="CHEBI:29108"/>
    </cofactor>
</comment>
<reference evidence="11" key="1">
    <citation type="submission" date="2021-03" db="EMBL/GenBank/DDBJ databases">
        <authorList>
            <person name="Tagirdzhanova G."/>
        </authorList>
    </citation>
    <scope>NUCLEOTIDE SEQUENCE</scope>
</reference>
<dbReference type="OrthoDB" id="8118055at2759"/>
<dbReference type="EMBL" id="CAJPDQ010000008">
    <property type="protein sequence ID" value="CAF9913387.1"/>
    <property type="molecule type" value="Genomic_DNA"/>
</dbReference>
<evidence type="ECO:0000256" key="9">
    <source>
        <dbReference type="RuleBase" id="RU361193"/>
    </source>
</evidence>
<keyword evidence="5 8" id="KW-1015">Disulfide bond</keyword>
<accession>A0A8H3I397</accession>
<dbReference type="GO" id="GO:0036503">
    <property type="term" value="P:ERAD pathway"/>
    <property type="evidence" value="ECO:0007669"/>
    <property type="project" value="UniProtKB-ARBA"/>
</dbReference>
<evidence type="ECO:0000256" key="4">
    <source>
        <dbReference type="ARBA" id="ARBA00022801"/>
    </source>
</evidence>
<name>A0A8H3I397_9LECA</name>
<organism evidence="11 12">
    <name type="scientific">Gomphillus americanus</name>
    <dbReference type="NCBI Taxonomy" id="1940652"/>
    <lineage>
        <taxon>Eukaryota</taxon>
        <taxon>Fungi</taxon>
        <taxon>Dikarya</taxon>
        <taxon>Ascomycota</taxon>
        <taxon>Pezizomycotina</taxon>
        <taxon>Lecanoromycetes</taxon>
        <taxon>OSLEUM clade</taxon>
        <taxon>Ostropomycetidae</taxon>
        <taxon>Ostropales</taxon>
        <taxon>Graphidaceae</taxon>
        <taxon>Gomphilloideae</taxon>
        <taxon>Gomphillus</taxon>
    </lineage>
</organism>
<comment type="caution">
    <text evidence="11">The sequence shown here is derived from an EMBL/GenBank/DDBJ whole genome shotgun (WGS) entry which is preliminary data.</text>
</comment>
<dbReference type="GO" id="GO:0005783">
    <property type="term" value="C:endoplasmic reticulum"/>
    <property type="evidence" value="ECO:0007669"/>
    <property type="project" value="TreeGrafter"/>
</dbReference>
<dbReference type="Pfam" id="PF01532">
    <property type="entry name" value="Glyco_hydro_47"/>
    <property type="match status" value="1"/>
</dbReference>
<evidence type="ECO:0000256" key="5">
    <source>
        <dbReference type="ARBA" id="ARBA00023157"/>
    </source>
</evidence>
<sequence length="612" mass="69252">MLQLPRRWNSVLTIFVGIFFCGLLIRQFGRKSNTHDIRYRPIHRNKLPSGNAEALPNIQFTFPAETEAEGNDRYRKQLAVKETFVRSWDAYKELAWGFDELRPLTGTPATTFGGWGATLVDSLDTLWIMGMKEEFEEAVEVVSNIDFTISNQTNVNVFETTIRYLGGLLGAYDVTRSAYPALLTKAVELGDILYQAFDTPQRIPVSRWDWLRPGQLPADRVIVAELGSLTLEFTRLSEITGDLKYYDAVYRVMLAFEMSQQDTRVPGLWPTIVDASRLTFSGTHFTVGGMSDSLYEYLTKEYILLGGTVPSYRTMYEAALKAMKRFLFFRPNAPDRKDLLSDEPPQPFWAADILFLGSTYLASDGRMVKEPLVQHLGCFAGGMVALAAKTFERESEDMAIAKKLVDGCIWAYDTSPLGIMPELFHLATCDDPVSCIWDEAGWLRAVATMAANDDSVSLSEDFARDVVEERHLRPGFANIRDRKYLLRPEAIESIFILYRITGEKYLLDAAWRMFNSIIAATWTKHAYAAVADVTVDPAEVEHQDIMESFWLAETLKYFYLIFSEDDLVSLDEFVLNTEAHPFRRPMAGVSLTTPHDVTVDYVSEMASEGLAV</sequence>
<feature type="active site" evidence="6">
    <location>
        <position position="489"/>
    </location>
</feature>
<comment type="similarity">
    <text evidence="3 9">Belongs to the glycosyl hydrolase 47 family.</text>
</comment>
<evidence type="ECO:0000256" key="8">
    <source>
        <dbReference type="PIRSR" id="PIRSR601382-3"/>
    </source>
</evidence>
<dbReference type="GO" id="GO:0005975">
    <property type="term" value="P:carbohydrate metabolic process"/>
    <property type="evidence" value="ECO:0007669"/>
    <property type="project" value="InterPro"/>
</dbReference>
<evidence type="ECO:0000256" key="10">
    <source>
        <dbReference type="SAM" id="Phobius"/>
    </source>
</evidence>
<evidence type="ECO:0000256" key="2">
    <source>
        <dbReference type="ARBA" id="ARBA00004922"/>
    </source>
</evidence>